<feature type="modified residue" description="4-aspartylphosphate" evidence="5">
    <location>
        <position position="52"/>
    </location>
</feature>
<evidence type="ECO:0000256" key="3">
    <source>
        <dbReference type="ARBA" id="ARBA00023015"/>
    </source>
</evidence>
<evidence type="ECO:0000313" key="9">
    <source>
        <dbReference type="Proteomes" id="UP000273405"/>
    </source>
</evidence>
<dbReference type="InterPro" id="IPR011006">
    <property type="entry name" value="CheY-like_superfamily"/>
</dbReference>
<dbReference type="Gene3D" id="3.40.50.2300">
    <property type="match status" value="1"/>
</dbReference>
<dbReference type="GO" id="GO:0005524">
    <property type="term" value="F:ATP binding"/>
    <property type="evidence" value="ECO:0007669"/>
    <property type="project" value="UniProtKB-KW"/>
</dbReference>
<dbReference type="SUPFAM" id="SSF52172">
    <property type="entry name" value="CheY-like"/>
    <property type="match status" value="1"/>
</dbReference>
<dbReference type="CDD" id="cd00009">
    <property type="entry name" value="AAA"/>
    <property type="match status" value="1"/>
</dbReference>
<dbReference type="RefSeq" id="WP_120625485.1">
    <property type="nucleotide sequence ID" value="NZ_RAWG01000061.1"/>
</dbReference>
<keyword evidence="1" id="KW-0547">Nucleotide-binding</keyword>
<evidence type="ECO:0000256" key="5">
    <source>
        <dbReference type="PROSITE-ProRule" id="PRU00169"/>
    </source>
</evidence>
<dbReference type="InterPro" id="IPR058031">
    <property type="entry name" value="AAA_lid_NorR"/>
</dbReference>
<dbReference type="InterPro" id="IPR002197">
    <property type="entry name" value="HTH_Fis"/>
</dbReference>
<accession>A0A3A8NJR8</accession>
<dbReference type="Gene3D" id="1.10.10.60">
    <property type="entry name" value="Homeodomain-like"/>
    <property type="match status" value="1"/>
</dbReference>
<dbReference type="EMBL" id="RAWG01000061">
    <property type="protein sequence ID" value="RKH43799.1"/>
    <property type="molecule type" value="Genomic_DNA"/>
</dbReference>
<evidence type="ECO:0000256" key="2">
    <source>
        <dbReference type="ARBA" id="ARBA00022840"/>
    </source>
</evidence>
<evidence type="ECO:0000256" key="1">
    <source>
        <dbReference type="ARBA" id="ARBA00022741"/>
    </source>
</evidence>
<reference evidence="9" key="1">
    <citation type="submission" date="2018-09" db="EMBL/GenBank/DDBJ databases">
        <authorList>
            <person name="Livingstone P.G."/>
            <person name="Whitworth D.E."/>
        </authorList>
    </citation>
    <scope>NUCLEOTIDE SEQUENCE [LARGE SCALE GENOMIC DNA]</scope>
    <source>
        <strain evidence="9">CA040B</strain>
    </source>
</reference>
<dbReference type="PROSITE" id="PS50110">
    <property type="entry name" value="RESPONSE_REGULATORY"/>
    <property type="match status" value="1"/>
</dbReference>
<feature type="domain" description="Response regulatory" evidence="7">
    <location>
        <begin position="2"/>
        <end position="120"/>
    </location>
</feature>
<dbReference type="SUPFAM" id="SSF46689">
    <property type="entry name" value="Homeodomain-like"/>
    <property type="match status" value="1"/>
</dbReference>
<keyword evidence="5" id="KW-0597">Phosphoprotein</keyword>
<dbReference type="InterPro" id="IPR009057">
    <property type="entry name" value="Homeodomain-like_sf"/>
</dbReference>
<dbReference type="Gene3D" id="1.10.8.60">
    <property type="match status" value="1"/>
</dbReference>
<feature type="domain" description="Sigma-54 factor interaction" evidence="6">
    <location>
        <begin position="146"/>
        <end position="370"/>
    </location>
</feature>
<proteinExistence type="predicted"/>
<sequence>MKILIIDDHRSARRILTTVLSSMAGVEFREAASLDEAQRCLREEFIDVALVDIRLSADACNTDGLTLIEEIRKCTSAVPIVVTASSEMEEIRKAMRLGAYDYVLKDGLCKELIVPILEGLRDRRRLEQEVQVLRAREGAQRMPVGMVGTSAALQRLLSLVRRVALSDRPVLVLGPTGTGKELVVRALHAMGARPDAPLLEINCGAIPEQLMESQLFGHERGAFTGAERRQDGLMKAVGQGTLFLDEIAELPLSLQAKLLRVLEAGHFRPIGATAEQPFHGRVAAATHADLEDLVRQRRFREDLYFRLNVLEVRVPSLEDRCEDIPALLAHFVQQQRRPLRFSSEAVDLLTRMAWPGNVRQLRNLVDRVAVFAETDEVTPEVLSGLPGRSGQGTSREDPLKELVRMVLRMPEAGDKLERLEQAMISEAMTLAEGNKSAAARLLGVHRKAIERRLGRKEDEPLSGPED</sequence>
<evidence type="ECO:0000256" key="4">
    <source>
        <dbReference type="ARBA" id="ARBA00023163"/>
    </source>
</evidence>
<dbReference type="Gene3D" id="3.40.50.300">
    <property type="entry name" value="P-loop containing nucleotide triphosphate hydrolases"/>
    <property type="match status" value="1"/>
</dbReference>
<dbReference type="PANTHER" id="PTHR32071">
    <property type="entry name" value="TRANSCRIPTIONAL REGULATORY PROTEIN"/>
    <property type="match status" value="1"/>
</dbReference>
<evidence type="ECO:0000313" key="8">
    <source>
        <dbReference type="EMBL" id="RKH43799.1"/>
    </source>
</evidence>
<dbReference type="SMART" id="SM00448">
    <property type="entry name" value="REC"/>
    <property type="match status" value="1"/>
</dbReference>
<comment type="caution">
    <text evidence="8">The sequence shown here is derived from an EMBL/GenBank/DDBJ whole genome shotgun (WGS) entry which is preliminary data.</text>
</comment>
<keyword evidence="4" id="KW-0804">Transcription</keyword>
<dbReference type="Pfam" id="PF25601">
    <property type="entry name" value="AAA_lid_14"/>
    <property type="match status" value="1"/>
</dbReference>
<dbReference type="InterPro" id="IPR027417">
    <property type="entry name" value="P-loop_NTPase"/>
</dbReference>
<dbReference type="OrthoDB" id="5509291at2"/>
<dbReference type="PROSITE" id="PS50045">
    <property type="entry name" value="SIGMA54_INTERACT_4"/>
    <property type="match status" value="1"/>
</dbReference>
<dbReference type="FunFam" id="3.40.50.300:FF:000006">
    <property type="entry name" value="DNA-binding transcriptional regulator NtrC"/>
    <property type="match status" value="1"/>
</dbReference>
<gene>
    <name evidence="8" type="ORF">D7X12_12415</name>
</gene>
<dbReference type="AlphaFoldDB" id="A0A3A8NJR8"/>
<keyword evidence="2" id="KW-0067">ATP-binding</keyword>
<dbReference type="SUPFAM" id="SSF52540">
    <property type="entry name" value="P-loop containing nucleoside triphosphate hydrolases"/>
    <property type="match status" value="1"/>
</dbReference>
<dbReference type="SMART" id="SM00382">
    <property type="entry name" value="AAA"/>
    <property type="match status" value="1"/>
</dbReference>
<dbReference type="Proteomes" id="UP000273405">
    <property type="component" value="Unassembled WGS sequence"/>
</dbReference>
<dbReference type="PROSITE" id="PS00688">
    <property type="entry name" value="SIGMA54_INTERACT_3"/>
    <property type="match status" value="1"/>
</dbReference>
<keyword evidence="3" id="KW-0805">Transcription regulation</keyword>
<dbReference type="Pfam" id="PF02954">
    <property type="entry name" value="HTH_8"/>
    <property type="match status" value="1"/>
</dbReference>
<evidence type="ECO:0000259" key="6">
    <source>
        <dbReference type="PROSITE" id="PS50045"/>
    </source>
</evidence>
<dbReference type="GO" id="GO:0000160">
    <property type="term" value="P:phosphorelay signal transduction system"/>
    <property type="evidence" value="ECO:0007669"/>
    <property type="project" value="InterPro"/>
</dbReference>
<dbReference type="PRINTS" id="PR01590">
    <property type="entry name" value="HTHFIS"/>
</dbReference>
<keyword evidence="9" id="KW-1185">Reference proteome</keyword>
<name>A0A3A8NJR8_9BACT</name>
<dbReference type="InterPro" id="IPR001789">
    <property type="entry name" value="Sig_transdc_resp-reg_receiver"/>
</dbReference>
<dbReference type="CDD" id="cd00156">
    <property type="entry name" value="REC"/>
    <property type="match status" value="1"/>
</dbReference>
<evidence type="ECO:0000259" key="7">
    <source>
        <dbReference type="PROSITE" id="PS50110"/>
    </source>
</evidence>
<dbReference type="InterPro" id="IPR025944">
    <property type="entry name" value="Sigma_54_int_dom_CS"/>
</dbReference>
<dbReference type="Pfam" id="PF00072">
    <property type="entry name" value="Response_reg"/>
    <property type="match status" value="1"/>
</dbReference>
<dbReference type="GO" id="GO:0006355">
    <property type="term" value="P:regulation of DNA-templated transcription"/>
    <property type="evidence" value="ECO:0007669"/>
    <property type="project" value="InterPro"/>
</dbReference>
<dbReference type="InterPro" id="IPR003593">
    <property type="entry name" value="AAA+_ATPase"/>
</dbReference>
<protein>
    <submittedName>
        <fullName evidence="8">Sigma-54-dependent Fis family transcriptional regulator</fullName>
    </submittedName>
</protein>
<dbReference type="GO" id="GO:0043565">
    <property type="term" value="F:sequence-specific DNA binding"/>
    <property type="evidence" value="ECO:0007669"/>
    <property type="project" value="InterPro"/>
</dbReference>
<dbReference type="InterPro" id="IPR002078">
    <property type="entry name" value="Sigma_54_int"/>
</dbReference>
<organism evidence="8 9">
    <name type="scientific">Corallococcus sicarius</name>
    <dbReference type="NCBI Taxonomy" id="2316726"/>
    <lineage>
        <taxon>Bacteria</taxon>
        <taxon>Pseudomonadati</taxon>
        <taxon>Myxococcota</taxon>
        <taxon>Myxococcia</taxon>
        <taxon>Myxococcales</taxon>
        <taxon>Cystobacterineae</taxon>
        <taxon>Myxococcaceae</taxon>
        <taxon>Corallococcus</taxon>
    </lineage>
</organism>
<dbReference type="Pfam" id="PF00158">
    <property type="entry name" value="Sigma54_activat"/>
    <property type="match status" value="1"/>
</dbReference>